<comment type="caution">
    <text evidence="7">The sequence shown here is derived from an EMBL/GenBank/DDBJ whole genome shotgun (WGS) entry which is preliminary data.</text>
</comment>
<keyword evidence="2 4" id="KW-0067">ATP-binding</keyword>
<proteinExistence type="inferred from homology"/>
<dbReference type="GO" id="GO:0005524">
    <property type="term" value="F:ATP binding"/>
    <property type="evidence" value="ECO:0007669"/>
    <property type="project" value="UniProtKB-UniRule"/>
</dbReference>
<protein>
    <submittedName>
        <fullName evidence="7">Uncharacterized protein</fullName>
    </submittedName>
</protein>
<dbReference type="InterPro" id="IPR053931">
    <property type="entry name" value="RapZ_C"/>
</dbReference>
<feature type="binding site" evidence="4">
    <location>
        <begin position="59"/>
        <end position="62"/>
    </location>
    <ligand>
        <name>GTP</name>
        <dbReference type="ChEBI" id="CHEBI:37565"/>
    </ligand>
</feature>
<feature type="binding site" evidence="4">
    <location>
        <begin position="8"/>
        <end position="15"/>
    </location>
    <ligand>
        <name>ATP</name>
        <dbReference type="ChEBI" id="CHEBI:30616"/>
    </ligand>
</feature>
<evidence type="ECO:0000256" key="1">
    <source>
        <dbReference type="ARBA" id="ARBA00022741"/>
    </source>
</evidence>
<dbReference type="RefSeq" id="WP_007489624.1">
    <property type="nucleotide sequence ID" value="NZ_KN174162.1"/>
</dbReference>
<dbReference type="NCBIfam" id="NF003828">
    <property type="entry name" value="PRK05416.1"/>
    <property type="match status" value="1"/>
</dbReference>
<evidence type="ECO:0000313" key="8">
    <source>
        <dbReference type="Proteomes" id="UP000029585"/>
    </source>
</evidence>
<dbReference type="GO" id="GO:0005525">
    <property type="term" value="F:GTP binding"/>
    <property type="evidence" value="ECO:0007669"/>
    <property type="project" value="UniProtKB-UniRule"/>
</dbReference>
<evidence type="ECO:0000256" key="2">
    <source>
        <dbReference type="ARBA" id="ARBA00022840"/>
    </source>
</evidence>
<dbReference type="GeneID" id="63974035"/>
<evidence type="ECO:0000259" key="6">
    <source>
        <dbReference type="Pfam" id="PF22740"/>
    </source>
</evidence>
<dbReference type="EMBL" id="ADLO01000042">
    <property type="protein sequence ID" value="KGF56366.1"/>
    <property type="molecule type" value="Genomic_DNA"/>
</dbReference>
<sequence>MEFIIISGLSGAGKSKVASFLEDIGFYVVDNMPAPLMPKFAELCMAGPGRYDRVALVTDIRGGQTFDGLFDALHELHRMGCAYKILFVEASVETIIKRYKETRRMHPLSSTSRSLDEAVRQERTVLAPVRQRAEYIIDTSALSTAKLRGEVLRLFGDGGSTPAMSVSVISFGFKYGIPIEADLVFDVRFLPNPYYIAELRHQTGLDEGVYSFVFGYQQTKDFMAHLESLIGFLLPQYVEEGKAALVIGIGCTGGQHRSVAITKALADFIKQKGYQATENHRDMTRA</sequence>
<dbReference type="InterPro" id="IPR027417">
    <property type="entry name" value="P-loop_NTPase"/>
</dbReference>
<keyword evidence="1 4" id="KW-0547">Nucleotide-binding</keyword>
<feature type="domain" description="RapZ C-terminal" evidence="6">
    <location>
        <begin position="164"/>
        <end position="283"/>
    </location>
</feature>
<accession>A0A096BBG0</accession>
<dbReference type="eggNOG" id="COG1660">
    <property type="taxonomic scope" value="Bacteria"/>
</dbReference>
<dbReference type="InterPro" id="IPR053930">
    <property type="entry name" value="RapZ-like_N"/>
</dbReference>
<dbReference type="PANTHER" id="PTHR30448">
    <property type="entry name" value="RNASE ADAPTER PROTEIN RAPZ"/>
    <property type="match status" value="1"/>
</dbReference>
<evidence type="ECO:0000256" key="3">
    <source>
        <dbReference type="ARBA" id="ARBA00023134"/>
    </source>
</evidence>
<evidence type="ECO:0000256" key="4">
    <source>
        <dbReference type="HAMAP-Rule" id="MF_00636"/>
    </source>
</evidence>
<dbReference type="PIRSF" id="PIRSF005052">
    <property type="entry name" value="P-loopkin"/>
    <property type="match status" value="1"/>
</dbReference>
<dbReference type="PATRIC" id="fig|742738.3.peg.1101"/>
<dbReference type="Proteomes" id="UP000029585">
    <property type="component" value="Unassembled WGS sequence"/>
</dbReference>
<dbReference type="SUPFAM" id="SSF52540">
    <property type="entry name" value="P-loop containing nucleoside triphosphate hydrolases"/>
    <property type="match status" value="1"/>
</dbReference>
<dbReference type="Pfam" id="PF22740">
    <property type="entry name" value="PapZ_C"/>
    <property type="match status" value="1"/>
</dbReference>
<dbReference type="HOGENOM" id="CLU_059558_0_0_9"/>
<evidence type="ECO:0000259" key="5">
    <source>
        <dbReference type="Pfam" id="PF03668"/>
    </source>
</evidence>
<evidence type="ECO:0000313" key="7">
    <source>
        <dbReference type="EMBL" id="KGF56366.1"/>
    </source>
</evidence>
<dbReference type="Pfam" id="PF03668">
    <property type="entry name" value="RapZ-like_N"/>
    <property type="match status" value="1"/>
</dbReference>
<dbReference type="AlphaFoldDB" id="A0A096BBG0"/>
<keyword evidence="8" id="KW-1185">Reference proteome</keyword>
<organism evidence="7 8">
    <name type="scientific">Flavonifractor plautii 1_3_50AFAA</name>
    <dbReference type="NCBI Taxonomy" id="742738"/>
    <lineage>
        <taxon>Bacteria</taxon>
        <taxon>Bacillati</taxon>
        <taxon>Bacillota</taxon>
        <taxon>Clostridia</taxon>
        <taxon>Eubacteriales</taxon>
        <taxon>Oscillospiraceae</taxon>
        <taxon>Flavonifractor</taxon>
    </lineage>
</organism>
<reference evidence="7 8" key="1">
    <citation type="submission" date="2011-08" db="EMBL/GenBank/DDBJ databases">
        <title>The Genome Sequence of Clostridium orbiscindens 1_3_50AFAA.</title>
        <authorList>
            <consortium name="The Broad Institute Genome Sequencing Platform"/>
            <person name="Earl A."/>
            <person name="Ward D."/>
            <person name="Feldgarden M."/>
            <person name="Gevers D."/>
            <person name="Daigneault M."/>
            <person name="Strauss J."/>
            <person name="Allen-Vercoe E."/>
            <person name="Young S.K."/>
            <person name="Zeng Q."/>
            <person name="Gargeya S."/>
            <person name="Fitzgerald M."/>
            <person name="Haas B."/>
            <person name="Abouelleil A."/>
            <person name="Alvarado L."/>
            <person name="Arachchi H.M."/>
            <person name="Berlin A."/>
            <person name="Brown A."/>
            <person name="Chapman S.B."/>
            <person name="Chen Z."/>
            <person name="Dunbar C."/>
            <person name="Freedman E."/>
            <person name="Gearin G."/>
            <person name="Gellesch M."/>
            <person name="Goldberg J."/>
            <person name="Griggs A."/>
            <person name="Gujja S."/>
            <person name="Heiman D."/>
            <person name="Howarth C."/>
            <person name="Larson L."/>
            <person name="Lui A."/>
            <person name="MacDonald P.J.P."/>
            <person name="Montmayeur A."/>
            <person name="Murphy C."/>
            <person name="Neiman D."/>
            <person name="Pearson M."/>
            <person name="Priest M."/>
            <person name="Roberts A."/>
            <person name="Saif S."/>
            <person name="Shea T."/>
            <person name="Shenoy N."/>
            <person name="Sisk P."/>
            <person name="Stolte C."/>
            <person name="Sykes S."/>
            <person name="Wortman J."/>
            <person name="Nusbaum C."/>
            <person name="Birren B."/>
        </authorList>
    </citation>
    <scope>NUCLEOTIDE SEQUENCE [LARGE SCALE GENOMIC DNA]</scope>
    <source>
        <strain evidence="7 8">1_3_50AFAA</strain>
    </source>
</reference>
<feature type="domain" description="RapZ-like N-terminal" evidence="5">
    <location>
        <begin position="1"/>
        <end position="155"/>
    </location>
</feature>
<name>A0A096BBG0_FLAPL</name>
<keyword evidence="3 4" id="KW-0342">GTP-binding</keyword>
<dbReference type="PANTHER" id="PTHR30448:SF0">
    <property type="entry name" value="RNASE ADAPTER PROTEIN RAPZ"/>
    <property type="match status" value="1"/>
</dbReference>
<gene>
    <name evidence="7" type="ORF">HMPREF9460_01060</name>
</gene>
<dbReference type="HAMAP" id="MF_00636">
    <property type="entry name" value="RapZ_like"/>
    <property type="match status" value="1"/>
</dbReference>
<dbReference type="InterPro" id="IPR005337">
    <property type="entry name" value="RapZ-like"/>
</dbReference>